<evidence type="ECO:0000256" key="5">
    <source>
        <dbReference type="ARBA" id="ARBA00023098"/>
    </source>
</evidence>
<dbReference type="NCBIfam" id="TIGR00530">
    <property type="entry name" value="AGP_acyltrn"/>
    <property type="match status" value="1"/>
</dbReference>
<name>A0A173VU26_9FIRM</name>
<dbReference type="InterPro" id="IPR004552">
    <property type="entry name" value="AGP_acyltrans"/>
</dbReference>
<dbReference type="STRING" id="166486.ERS852572_03518"/>
<dbReference type="SUPFAM" id="SSF69593">
    <property type="entry name" value="Glycerol-3-phosphate (1)-acyltransferase"/>
    <property type="match status" value="1"/>
</dbReference>
<evidence type="ECO:0000313" key="13">
    <source>
        <dbReference type="Proteomes" id="UP000284051"/>
    </source>
</evidence>
<dbReference type="GO" id="GO:0006654">
    <property type="term" value="P:phosphatidic acid biosynthetic process"/>
    <property type="evidence" value="ECO:0007669"/>
    <property type="project" value="TreeGrafter"/>
</dbReference>
<keyword evidence="3 7" id="KW-0444">Lipid biosynthesis</keyword>
<evidence type="ECO:0000256" key="4">
    <source>
        <dbReference type="ARBA" id="ARBA00022679"/>
    </source>
</evidence>
<reference evidence="10 12" key="1">
    <citation type="submission" date="2015-09" db="EMBL/GenBank/DDBJ databases">
        <authorList>
            <consortium name="Pathogen Informatics"/>
        </authorList>
    </citation>
    <scope>NUCLEOTIDE SEQUENCE [LARGE SCALE GENOMIC DNA]</scope>
    <source>
        <strain evidence="10 12">2789STDY5834960</strain>
    </source>
</reference>
<reference evidence="11 13" key="2">
    <citation type="submission" date="2018-08" db="EMBL/GenBank/DDBJ databases">
        <title>A genome reference for cultivated species of the human gut microbiota.</title>
        <authorList>
            <person name="Zou Y."/>
            <person name="Xue W."/>
            <person name="Luo G."/>
        </authorList>
    </citation>
    <scope>NUCLEOTIDE SEQUENCE [LARGE SCALE GENOMIC DNA]</scope>
    <source>
        <strain evidence="11 13">AM22-21LB</strain>
    </source>
</reference>
<gene>
    <name evidence="10" type="primary">plsC_2</name>
    <name evidence="11" type="ORF">DW264_15630</name>
    <name evidence="10" type="ORF">ERS852572_03518</name>
</gene>
<dbReference type="GO" id="GO:0003841">
    <property type="term" value="F:1-acylglycerol-3-phosphate O-acyltransferase activity"/>
    <property type="evidence" value="ECO:0007669"/>
    <property type="project" value="UniProtKB-UniRule"/>
</dbReference>
<dbReference type="EMBL" id="CYXZ01000039">
    <property type="protein sequence ID" value="CUN30574.1"/>
    <property type="molecule type" value="Genomic_DNA"/>
</dbReference>
<dbReference type="SMART" id="SM00563">
    <property type="entry name" value="PlsC"/>
    <property type="match status" value="1"/>
</dbReference>
<evidence type="ECO:0000256" key="7">
    <source>
        <dbReference type="RuleBase" id="RU361267"/>
    </source>
</evidence>
<dbReference type="PANTHER" id="PTHR10434:SF64">
    <property type="entry name" value="1-ACYL-SN-GLYCEROL-3-PHOSPHATE ACYLTRANSFERASE-RELATED"/>
    <property type="match status" value="1"/>
</dbReference>
<evidence type="ECO:0000259" key="9">
    <source>
        <dbReference type="SMART" id="SM00563"/>
    </source>
</evidence>
<evidence type="ECO:0000256" key="1">
    <source>
        <dbReference type="ARBA" id="ARBA00005189"/>
    </source>
</evidence>
<dbReference type="EMBL" id="QRID01000019">
    <property type="protein sequence ID" value="RHG26117.1"/>
    <property type="molecule type" value="Genomic_DNA"/>
</dbReference>
<keyword evidence="5 7" id="KW-0443">Lipid metabolism</keyword>
<dbReference type="CDD" id="cd07989">
    <property type="entry name" value="LPLAT_AGPAT-like"/>
    <property type="match status" value="1"/>
</dbReference>
<comment type="domain">
    <text evidence="7">The HXXXXD motif is essential for acyltransferase activity and may constitute the binding site for the phosphate moiety of the glycerol-3-phosphate.</text>
</comment>
<comment type="similarity">
    <text evidence="2 7">Belongs to the 1-acyl-sn-glycerol-3-phosphate acyltransferase family.</text>
</comment>
<evidence type="ECO:0000313" key="10">
    <source>
        <dbReference type="EMBL" id="CUN30574.1"/>
    </source>
</evidence>
<keyword evidence="7" id="KW-0594">Phospholipid biosynthesis</keyword>
<evidence type="ECO:0000313" key="11">
    <source>
        <dbReference type="EMBL" id="RHG26117.1"/>
    </source>
</evidence>
<dbReference type="GeneID" id="61434594"/>
<protein>
    <recommendedName>
        <fullName evidence="7">1-acyl-sn-glycerol-3-phosphate acyltransferase</fullName>
        <ecNumber evidence="7">2.3.1.51</ecNumber>
    </recommendedName>
</protein>
<dbReference type="InterPro" id="IPR002123">
    <property type="entry name" value="Plipid/glycerol_acylTrfase"/>
</dbReference>
<keyword evidence="8" id="KW-1133">Transmembrane helix</keyword>
<evidence type="ECO:0000256" key="6">
    <source>
        <dbReference type="ARBA" id="ARBA00023315"/>
    </source>
</evidence>
<dbReference type="PANTHER" id="PTHR10434">
    <property type="entry name" value="1-ACYL-SN-GLYCEROL-3-PHOSPHATE ACYLTRANSFERASE"/>
    <property type="match status" value="1"/>
</dbReference>
<dbReference type="EC" id="2.3.1.51" evidence="7"/>
<dbReference type="OrthoDB" id="9803035at2"/>
<keyword evidence="8" id="KW-0812">Transmembrane</keyword>
<evidence type="ECO:0000313" key="12">
    <source>
        <dbReference type="Proteomes" id="UP000095350"/>
    </source>
</evidence>
<organism evidence="10 12">
    <name type="scientific">Roseburia intestinalis</name>
    <dbReference type="NCBI Taxonomy" id="166486"/>
    <lineage>
        <taxon>Bacteria</taxon>
        <taxon>Bacillati</taxon>
        <taxon>Bacillota</taxon>
        <taxon>Clostridia</taxon>
        <taxon>Lachnospirales</taxon>
        <taxon>Lachnospiraceae</taxon>
        <taxon>Roseburia</taxon>
    </lineage>
</organism>
<dbReference type="GO" id="GO:0016020">
    <property type="term" value="C:membrane"/>
    <property type="evidence" value="ECO:0007669"/>
    <property type="project" value="InterPro"/>
</dbReference>
<comment type="pathway">
    <text evidence="1">Lipid metabolism.</text>
</comment>
<dbReference type="Proteomes" id="UP000284051">
    <property type="component" value="Unassembled WGS sequence"/>
</dbReference>
<keyword evidence="4 7" id="KW-0808">Transferase</keyword>
<dbReference type="AlphaFoldDB" id="A0A173VU26"/>
<evidence type="ECO:0000256" key="3">
    <source>
        <dbReference type="ARBA" id="ARBA00022516"/>
    </source>
</evidence>
<dbReference type="Proteomes" id="UP000095350">
    <property type="component" value="Unassembled WGS sequence"/>
</dbReference>
<dbReference type="PaxDb" id="166486-ERS852572_03518"/>
<dbReference type="Pfam" id="PF01553">
    <property type="entry name" value="Acyltransferase"/>
    <property type="match status" value="1"/>
</dbReference>
<feature type="transmembrane region" description="Helical" evidence="8">
    <location>
        <begin position="6"/>
        <end position="26"/>
    </location>
</feature>
<evidence type="ECO:0000256" key="8">
    <source>
        <dbReference type="SAM" id="Phobius"/>
    </source>
</evidence>
<keyword evidence="6 7" id="KW-0012">Acyltransferase</keyword>
<sequence length="244" mass="27575">MLRAILALLFAILYLIIGIPVLFVEWIIGKFNRQAADISQLRMVQWAFRVILFICGTRLTIIGEENVPKDQPVLYIGNHRSYFDIIITYSRCPRLTGYVAKDSMKKVPLLSVWMTRLHCLFINRSDVKEALKTILAGIDNIKNGISMCIFPEGTRNKTEDLMLPFKEGSFKMAEKTGCLIVPMAISGSADILEAHFPKVKPVHVIVEYGKPIDPKSLDKDTRKKLGSHCQGVIAEMLEKNNPQI</sequence>
<dbReference type="RefSeq" id="WP_006856404.1">
    <property type="nucleotide sequence ID" value="NZ_CABIYH010000039.1"/>
</dbReference>
<feature type="domain" description="Phospholipid/glycerol acyltransferase" evidence="9">
    <location>
        <begin position="73"/>
        <end position="188"/>
    </location>
</feature>
<proteinExistence type="inferred from homology"/>
<keyword evidence="8" id="KW-0472">Membrane</keyword>
<evidence type="ECO:0000256" key="2">
    <source>
        <dbReference type="ARBA" id="ARBA00008655"/>
    </source>
</evidence>
<comment type="catalytic activity">
    <reaction evidence="7">
        <text>a 1-acyl-sn-glycero-3-phosphate + an acyl-CoA = a 1,2-diacyl-sn-glycero-3-phosphate + CoA</text>
        <dbReference type="Rhea" id="RHEA:19709"/>
        <dbReference type="ChEBI" id="CHEBI:57287"/>
        <dbReference type="ChEBI" id="CHEBI:57970"/>
        <dbReference type="ChEBI" id="CHEBI:58342"/>
        <dbReference type="ChEBI" id="CHEBI:58608"/>
        <dbReference type="EC" id="2.3.1.51"/>
    </reaction>
</comment>
<keyword evidence="7" id="KW-1208">Phospholipid metabolism</keyword>
<accession>A0A173VU26</accession>